<proteinExistence type="predicted"/>
<dbReference type="Proteomes" id="UP000182204">
    <property type="component" value="Chromosome"/>
</dbReference>
<protein>
    <submittedName>
        <fullName evidence="1">Uncharacterized protein</fullName>
    </submittedName>
</protein>
<reference evidence="1 2" key="1">
    <citation type="submission" date="2015-11" db="EMBL/GenBank/DDBJ databases">
        <authorList>
            <person name="Hill K.K."/>
            <person name="Shirey T.B."/>
            <person name="Raphael B."/>
            <person name="Daligault H.E."/>
            <person name="Davenport K.W."/>
            <person name="Bruce D.C."/>
            <person name="Foley B.T."/>
            <person name="Johnson S.L."/>
        </authorList>
    </citation>
    <scope>NUCLEOTIDE SEQUENCE [LARGE SCALE GENOMIC DNA]</scope>
    <source>
        <strain evidence="1 2">CDC_1632</strain>
    </source>
</reference>
<evidence type="ECO:0000313" key="1">
    <source>
        <dbReference type="EMBL" id="APH14672.1"/>
    </source>
</evidence>
<organism evidence="1 2">
    <name type="scientific">Clostridium sporogenes</name>
    <dbReference type="NCBI Taxonomy" id="1509"/>
    <lineage>
        <taxon>Bacteria</taxon>
        <taxon>Bacillati</taxon>
        <taxon>Bacillota</taxon>
        <taxon>Clostridia</taxon>
        <taxon>Eubacteriales</taxon>
        <taxon>Clostridiaceae</taxon>
        <taxon>Clostridium</taxon>
    </lineage>
</organism>
<dbReference type="EMBL" id="CP013243">
    <property type="protein sequence ID" value="APH14672.1"/>
    <property type="molecule type" value="Genomic_DNA"/>
</dbReference>
<accession>A0A1J1CRP9</accession>
<gene>
    <name evidence="1" type="ORF">NPD5_4058</name>
</gene>
<dbReference type="RefSeq" id="WP_072587105.1">
    <property type="nucleotide sequence ID" value="NZ_CP013241.1"/>
</dbReference>
<dbReference type="AlphaFoldDB" id="A0A1J1CRP9"/>
<name>A0A1J1CRP9_CLOSG</name>
<evidence type="ECO:0000313" key="2">
    <source>
        <dbReference type="Proteomes" id="UP000182204"/>
    </source>
</evidence>
<sequence length="104" mass="12312">MDKILYYVNNEVNTLLVTTEKKDHIHFIKINKREFLKYKKVGYTVITSAEMDFDLCLKMCNPTFREKIIAKIKNAIQNDYIIAEKRTDNKYTISVIDNNFELAL</sequence>